<dbReference type="AlphaFoldDB" id="A0A0V0GMM3"/>
<keyword evidence="1" id="KW-0472">Membrane</keyword>
<sequence>MNVIHALPDPSLEDLSFVTAHMSLYGYFTFIIYVIDLLVREPLPEGGGNTYALVDRGLQFPFICINYYLRLSWIMLLLYFIPVPIIYLNIFLYCSIILTHY</sequence>
<feature type="transmembrane region" description="Helical" evidence="1">
    <location>
        <begin position="20"/>
        <end position="39"/>
    </location>
</feature>
<evidence type="ECO:0000313" key="2">
    <source>
        <dbReference type="EMBL" id="JAP08528.1"/>
    </source>
</evidence>
<name>A0A0V0GMM3_SOLCH</name>
<feature type="non-terminal residue" evidence="2">
    <location>
        <position position="101"/>
    </location>
</feature>
<keyword evidence="1" id="KW-1133">Transmembrane helix</keyword>
<accession>A0A0V0GMM3</accession>
<organism evidence="2">
    <name type="scientific">Solanum chacoense</name>
    <name type="common">Chaco potato</name>
    <dbReference type="NCBI Taxonomy" id="4108"/>
    <lineage>
        <taxon>Eukaryota</taxon>
        <taxon>Viridiplantae</taxon>
        <taxon>Streptophyta</taxon>
        <taxon>Embryophyta</taxon>
        <taxon>Tracheophyta</taxon>
        <taxon>Spermatophyta</taxon>
        <taxon>Magnoliopsida</taxon>
        <taxon>eudicotyledons</taxon>
        <taxon>Gunneridae</taxon>
        <taxon>Pentapetalae</taxon>
        <taxon>asterids</taxon>
        <taxon>lamiids</taxon>
        <taxon>Solanales</taxon>
        <taxon>Solanaceae</taxon>
        <taxon>Solanoideae</taxon>
        <taxon>Solaneae</taxon>
        <taxon>Solanum</taxon>
    </lineage>
</organism>
<evidence type="ECO:0000256" key="1">
    <source>
        <dbReference type="SAM" id="Phobius"/>
    </source>
</evidence>
<keyword evidence="1" id="KW-0812">Transmembrane</keyword>
<dbReference type="EMBL" id="GEDG01036748">
    <property type="protein sequence ID" value="JAP08528.1"/>
    <property type="molecule type" value="Transcribed_RNA"/>
</dbReference>
<proteinExistence type="predicted"/>
<protein>
    <submittedName>
        <fullName evidence="2">Putative ovule protein</fullName>
    </submittedName>
</protein>
<feature type="transmembrane region" description="Helical" evidence="1">
    <location>
        <begin position="75"/>
        <end position="98"/>
    </location>
</feature>
<reference evidence="2" key="1">
    <citation type="submission" date="2015-12" db="EMBL/GenBank/DDBJ databases">
        <title>Gene expression during late stages of embryo sac development: a critical building block for successful pollen-pistil interactions.</title>
        <authorList>
            <person name="Liu Y."/>
            <person name="Joly V."/>
            <person name="Sabar M."/>
            <person name="Matton D.P."/>
        </authorList>
    </citation>
    <scope>NUCLEOTIDE SEQUENCE</scope>
</reference>